<reference evidence="3 4" key="1">
    <citation type="journal article" date="2014" name="Nat. Commun.">
        <title>Klebsormidium flaccidum genome reveals primary factors for plant terrestrial adaptation.</title>
        <authorList>
            <person name="Hori K."/>
            <person name="Maruyama F."/>
            <person name="Fujisawa T."/>
            <person name="Togashi T."/>
            <person name="Yamamoto N."/>
            <person name="Seo M."/>
            <person name="Sato S."/>
            <person name="Yamada T."/>
            <person name="Mori H."/>
            <person name="Tajima N."/>
            <person name="Moriyama T."/>
            <person name="Ikeuchi M."/>
            <person name="Watanabe M."/>
            <person name="Wada H."/>
            <person name="Kobayashi K."/>
            <person name="Saito M."/>
            <person name="Masuda T."/>
            <person name="Sasaki-Sekimoto Y."/>
            <person name="Mashiguchi K."/>
            <person name="Awai K."/>
            <person name="Shimojima M."/>
            <person name="Masuda S."/>
            <person name="Iwai M."/>
            <person name="Nobusawa T."/>
            <person name="Narise T."/>
            <person name="Kondo S."/>
            <person name="Saito H."/>
            <person name="Sato R."/>
            <person name="Murakawa M."/>
            <person name="Ihara Y."/>
            <person name="Oshima-Yamada Y."/>
            <person name="Ohtaka K."/>
            <person name="Satoh M."/>
            <person name="Sonobe K."/>
            <person name="Ishii M."/>
            <person name="Ohtani R."/>
            <person name="Kanamori-Sato M."/>
            <person name="Honoki R."/>
            <person name="Miyazaki D."/>
            <person name="Mochizuki H."/>
            <person name="Umetsu J."/>
            <person name="Higashi K."/>
            <person name="Shibata D."/>
            <person name="Kamiya Y."/>
            <person name="Sato N."/>
            <person name="Nakamura Y."/>
            <person name="Tabata S."/>
            <person name="Ida S."/>
            <person name="Kurokawa K."/>
            <person name="Ohta H."/>
        </authorList>
    </citation>
    <scope>NUCLEOTIDE SEQUENCE [LARGE SCALE GENOMIC DNA]</scope>
    <source>
        <strain evidence="3 4">NIES-2285</strain>
    </source>
</reference>
<organism evidence="3 4">
    <name type="scientific">Klebsormidium nitens</name>
    <name type="common">Green alga</name>
    <name type="synonym">Ulothrix nitens</name>
    <dbReference type="NCBI Taxonomy" id="105231"/>
    <lineage>
        <taxon>Eukaryota</taxon>
        <taxon>Viridiplantae</taxon>
        <taxon>Streptophyta</taxon>
        <taxon>Klebsormidiophyceae</taxon>
        <taxon>Klebsormidiales</taxon>
        <taxon>Klebsormidiaceae</taxon>
        <taxon>Klebsormidium</taxon>
    </lineage>
</organism>
<keyword evidence="2" id="KW-0472">Membrane</keyword>
<dbReference type="EMBL" id="DF236973">
    <property type="protein sequence ID" value="GAQ79106.1"/>
    <property type="molecule type" value="Genomic_DNA"/>
</dbReference>
<proteinExistence type="predicted"/>
<evidence type="ECO:0000313" key="3">
    <source>
        <dbReference type="EMBL" id="GAQ79106.1"/>
    </source>
</evidence>
<feature type="transmembrane region" description="Helical" evidence="2">
    <location>
        <begin position="238"/>
        <end position="258"/>
    </location>
</feature>
<accession>A0A1Y1HR87</accession>
<sequence length="322" mass="35844">MLFSNVGLALEVMQDSIRSADGVLRHLYLKARATAEASVNHPAGLLLLGELSFLIFISALMGGIESCRVRGLFFMQIAAAIPGQFLITASLSSSLVSFCFVWVPFLLNGFQGDRSAQCAERRKLTDRMYSLISLIPAQILTPCFFAFVFAHHHPESPWYNFLAAFGGYLQIFFWMISPQLRAESTAEQMERYAVEAYQGVALTIVGWRLFTLFCLRDGFVVLLSLLKATAETAESQPAFVFFLVDLIGLTLALTYLALLEDGPVVALCTLVGALSFRGPAPTFAIYCVYRELKIQESLKDPTVTTKQRKRQRKNTTHAAKRK</sequence>
<gene>
    <name evidence="3" type="ORF">KFL_000240380</name>
</gene>
<keyword evidence="4" id="KW-1185">Reference proteome</keyword>
<feature type="transmembrane region" description="Helical" evidence="2">
    <location>
        <begin position="85"/>
        <end position="107"/>
    </location>
</feature>
<feature type="compositionally biased region" description="Basic residues" evidence="1">
    <location>
        <begin position="306"/>
        <end position="322"/>
    </location>
</feature>
<dbReference type="AlphaFoldDB" id="A0A1Y1HR87"/>
<evidence type="ECO:0000256" key="1">
    <source>
        <dbReference type="SAM" id="MobiDB-lite"/>
    </source>
</evidence>
<evidence type="ECO:0008006" key="5">
    <source>
        <dbReference type="Google" id="ProtNLM"/>
    </source>
</evidence>
<feature type="transmembrane region" description="Helical" evidence="2">
    <location>
        <begin position="127"/>
        <end position="150"/>
    </location>
</feature>
<keyword evidence="2" id="KW-1133">Transmembrane helix</keyword>
<evidence type="ECO:0000256" key="2">
    <source>
        <dbReference type="SAM" id="Phobius"/>
    </source>
</evidence>
<evidence type="ECO:0000313" key="4">
    <source>
        <dbReference type="Proteomes" id="UP000054558"/>
    </source>
</evidence>
<feature type="transmembrane region" description="Helical" evidence="2">
    <location>
        <begin position="264"/>
        <end position="289"/>
    </location>
</feature>
<name>A0A1Y1HR87_KLENI</name>
<feature type="transmembrane region" description="Helical" evidence="2">
    <location>
        <begin position="196"/>
        <end position="226"/>
    </location>
</feature>
<keyword evidence="2" id="KW-0812">Transmembrane</keyword>
<dbReference type="Proteomes" id="UP000054558">
    <property type="component" value="Unassembled WGS sequence"/>
</dbReference>
<feature type="transmembrane region" description="Helical" evidence="2">
    <location>
        <begin position="157"/>
        <end position="176"/>
    </location>
</feature>
<protein>
    <recommendedName>
        <fullName evidence="5">Transmembrane protein</fullName>
    </recommendedName>
</protein>
<feature type="transmembrane region" description="Helical" evidence="2">
    <location>
        <begin position="43"/>
        <end position="64"/>
    </location>
</feature>
<feature type="region of interest" description="Disordered" evidence="1">
    <location>
        <begin position="303"/>
        <end position="322"/>
    </location>
</feature>